<dbReference type="Proteomes" id="UP000827552">
    <property type="component" value="Segment"/>
</dbReference>
<keyword evidence="1" id="KW-0378">Hydrolase</keyword>
<dbReference type="PROSITE" id="PS00141">
    <property type="entry name" value="ASP_PROTEASE"/>
    <property type="match status" value="1"/>
</dbReference>
<reference evidence="1 2" key="1">
    <citation type="submission" date="2021-04" db="EMBL/GenBank/DDBJ databases">
        <authorList>
            <person name="Shkoporov A.N."/>
            <person name="Stockdale S.R."/>
            <person name="Guerin E."/>
            <person name="Ross R.P."/>
            <person name="Hill C."/>
        </authorList>
    </citation>
    <scope>NUCLEOTIDE SEQUENCE [LARGE SCALE GENOMIC DNA]</scope>
    <source>
        <strain evidence="2">cr44_1</strain>
    </source>
</reference>
<dbReference type="GO" id="GO:0004190">
    <property type="term" value="F:aspartic-type endopeptidase activity"/>
    <property type="evidence" value="ECO:0007669"/>
    <property type="project" value="InterPro"/>
</dbReference>
<accession>A0AAE7S0J5</accession>
<evidence type="ECO:0000313" key="1">
    <source>
        <dbReference type="EMBL" id="QWM89902.1"/>
    </source>
</evidence>
<evidence type="ECO:0000313" key="2">
    <source>
        <dbReference type="Proteomes" id="UP000827552"/>
    </source>
</evidence>
<dbReference type="EMBL" id="MZ130483">
    <property type="protein sequence ID" value="QWM89902.1"/>
    <property type="molecule type" value="Genomic_DNA"/>
</dbReference>
<dbReference type="CDD" id="cd00303">
    <property type="entry name" value="retropepsin_like"/>
    <property type="match status" value="1"/>
</dbReference>
<dbReference type="InterPro" id="IPR001969">
    <property type="entry name" value="Aspartic_peptidase_AS"/>
</dbReference>
<dbReference type="RefSeq" id="YP_010359474.1">
    <property type="nucleotide sequence ID" value="NC_062773.1"/>
</dbReference>
<proteinExistence type="predicted"/>
<dbReference type="InterPro" id="IPR021109">
    <property type="entry name" value="Peptidase_aspartic_dom_sf"/>
</dbReference>
<gene>
    <name evidence="1" type="primary">gp_20446</name>
</gene>
<dbReference type="KEGG" id="vg:75691780"/>
<dbReference type="Pfam" id="PF13650">
    <property type="entry name" value="Asp_protease_2"/>
    <property type="match status" value="1"/>
</dbReference>
<keyword evidence="2" id="KW-1185">Reference proteome</keyword>
<keyword evidence="1" id="KW-0645">Protease</keyword>
<sequence length="164" mass="18343">MILEIVGILLAVIILAVIINGAEDYCKQSKRVNMSFKEAMDLVDLPVITFYNNGKKFNFLLDTGATISIVDSNILDSLTCEKLKDVGTVFGVEGNKVPVSYVRAQLDYKGENYKEDFQVLDMSNAFGNIKEESGVTLSGILGSQFFHKYQYVLDFKELIAYSKK</sequence>
<protein>
    <submittedName>
        <fullName evidence="1">Aspartyl protease</fullName>
    </submittedName>
</protein>
<dbReference type="Gene3D" id="2.40.70.10">
    <property type="entry name" value="Acid Proteases"/>
    <property type="match status" value="1"/>
</dbReference>
<organism evidence="1 2">
    <name type="scientific">uncultured phage cr44_1</name>
    <dbReference type="NCBI Taxonomy" id="2986405"/>
    <lineage>
        <taxon>Viruses</taxon>
        <taxon>Duplodnaviria</taxon>
        <taxon>Heunggongvirae</taxon>
        <taxon>Uroviricota</taxon>
        <taxon>Caudoviricetes</taxon>
        <taxon>Crassvirales</taxon>
        <taxon>Steigviridae</taxon>
        <taxon>Asinivirinae</taxon>
        <taxon>Kahnovirus</taxon>
        <taxon>Kahnovirus copri</taxon>
    </lineage>
</organism>
<name>A0AAE7S0J5_9CAUD</name>
<dbReference type="SUPFAM" id="SSF50630">
    <property type="entry name" value="Acid proteases"/>
    <property type="match status" value="1"/>
</dbReference>
<dbReference type="GO" id="GO:0006508">
    <property type="term" value="P:proteolysis"/>
    <property type="evidence" value="ECO:0007669"/>
    <property type="project" value="UniProtKB-KW"/>
</dbReference>
<dbReference type="GeneID" id="75691780"/>